<evidence type="ECO:0000256" key="2">
    <source>
        <dbReference type="ARBA" id="ARBA00022448"/>
    </source>
</evidence>
<dbReference type="GO" id="GO:0005886">
    <property type="term" value="C:plasma membrane"/>
    <property type="evidence" value="ECO:0007669"/>
    <property type="project" value="UniProtKB-SubCell"/>
</dbReference>
<reference evidence="10" key="1">
    <citation type="submission" date="2017-02" db="EMBL/GenBank/DDBJ databases">
        <title>Tessaracoccus aquaemaris sp. nov., isolated from the intestine of a Korean rockfish, Sebastes schlegelii, in a marine aquaculture pond.</title>
        <authorList>
            <person name="Tak E.J."/>
            <person name="Bae J.-W."/>
        </authorList>
    </citation>
    <scope>NUCLEOTIDE SEQUENCE [LARGE SCALE GENOMIC DNA]</scope>
    <source>
        <strain evidence="10">NSG39</strain>
    </source>
</reference>
<dbReference type="AlphaFoldDB" id="A0A1Q2CMW5"/>
<keyword evidence="3" id="KW-1003">Cell membrane</keyword>
<feature type="transmembrane region" description="Helical" evidence="7">
    <location>
        <begin position="71"/>
        <end position="96"/>
    </location>
</feature>
<dbReference type="InterPro" id="IPR000515">
    <property type="entry name" value="MetI-like"/>
</dbReference>
<evidence type="ECO:0000313" key="9">
    <source>
        <dbReference type="EMBL" id="AQP47405.1"/>
    </source>
</evidence>
<feature type="domain" description="ABC transmembrane type-1" evidence="8">
    <location>
        <begin position="71"/>
        <end position="283"/>
    </location>
</feature>
<feature type="transmembrane region" description="Helical" evidence="7">
    <location>
        <begin position="12"/>
        <end position="31"/>
    </location>
</feature>
<keyword evidence="10" id="KW-1185">Reference proteome</keyword>
<dbReference type="PANTHER" id="PTHR43005:SF1">
    <property type="entry name" value="SPERMIDINE_PUTRESCINE TRANSPORT SYSTEM PERMEASE PROTEIN"/>
    <property type="match status" value="1"/>
</dbReference>
<dbReference type="Pfam" id="PF00528">
    <property type="entry name" value="BPD_transp_1"/>
    <property type="match status" value="1"/>
</dbReference>
<evidence type="ECO:0000256" key="4">
    <source>
        <dbReference type="ARBA" id="ARBA00022692"/>
    </source>
</evidence>
<keyword evidence="2 7" id="KW-0813">Transport</keyword>
<proteinExistence type="inferred from homology"/>
<keyword evidence="6 7" id="KW-0472">Membrane</keyword>
<feature type="transmembrane region" description="Helical" evidence="7">
    <location>
        <begin position="267"/>
        <end position="290"/>
    </location>
</feature>
<dbReference type="SUPFAM" id="SSF161098">
    <property type="entry name" value="MetI-like"/>
    <property type="match status" value="1"/>
</dbReference>
<keyword evidence="4 7" id="KW-0812">Transmembrane</keyword>
<dbReference type="RefSeq" id="WP_077685733.1">
    <property type="nucleotide sequence ID" value="NZ_CP019606.1"/>
</dbReference>
<name>A0A1Q2CMW5_9ACTN</name>
<evidence type="ECO:0000256" key="7">
    <source>
        <dbReference type="RuleBase" id="RU363032"/>
    </source>
</evidence>
<feature type="transmembrane region" description="Helical" evidence="7">
    <location>
        <begin position="157"/>
        <end position="181"/>
    </location>
</feature>
<feature type="transmembrane region" description="Helical" evidence="7">
    <location>
        <begin position="202"/>
        <end position="225"/>
    </location>
</feature>
<dbReference type="Gene3D" id="1.10.3720.10">
    <property type="entry name" value="MetI-like"/>
    <property type="match status" value="1"/>
</dbReference>
<organism evidence="9 10">
    <name type="scientific">Tessaracoccus aquimaris</name>
    <dbReference type="NCBI Taxonomy" id="1332264"/>
    <lineage>
        <taxon>Bacteria</taxon>
        <taxon>Bacillati</taxon>
        <taxon>Actinomycetota</taxon>
        <taxon>Actinomycetes</taxon>
        <taxon>Propionibacteriales</taxon>
        <taxon>Propionibacteriaceae</taxon>
        <taxon>Tessaracoccus</taxon>
    </lineage>
</organism>
<dbReference type="Proteomes" id="UP000188145">
    <property type="component" value="Chromosome"/>
</dbReference>
<evidence type="ECO:0000313" key="10">
    <source>
        <dbReference type="Proteomes" id="UP000188145"/>
    </source>
</evidence>
<feature type="transmembrane region" description="Helical" evidence="7">
    <location>
        <begin position="108"/>
        <end position="128"/>
    </location>
</feature>
<comment type="subcellular location">
    <subcellularLocation>
        <location evidence="1 7">Cell membrane</location>
        <topology evidence="1 7">Multi-pass membrane protein</topology>
    </subcellularLocation>
</comment>
<dbReference type="PANTHER" id="PTHR43005">
    <property type="entry name" value="BLR7065 PROTEIN"/>
    <property type="match status" value="1"/>
</dbReference>
<dbReference type="STRING" id="1332264.BW730_07715"/>
<evidence type="ECO:0000256" key="5">
    <source>
        <dbReference type="ARBA" id="ARBA00022989"/>
    </source>
</evidence>
<comment type="similarity">
    <text evidence="7">Belongs to the binding-protein-dependent transport system permease family.</text>
</comment>
<accession>A0A1Q2CMW5</accession>
<dbReference type="InterPro" id="IPR035906">
    <property type="entry name" value="MetI-like_sf"/>
</dbReference>
<dbReference type="GO" id="GO:0055085">
    <property type="term" value="P:transmembrane transport"/>
    <property type="evidence" value="ECO:0007669"/>
    <property type="project" value="InterPro"/>
</dbReference>
<gene>
    <name evidence="9" type="ORF">BW730_07715</name>
</gene>
<evidence type="ECO:0000259" key="8">
    <source>
        <dbReference type="PROSITE" id="PS50928"/>
    </source>
</evidence>
<keyword evidence="5 7" id="KW-1133">Transmembrane helix</keyword>
<dbReference type="CDD" id="cd06261">
    <property type="entry name" value="TM_PBP2"/>
    <property type="match status" value="1"/>
</dbReference>
<evidence type="ECO:0000256" key="3">
    <source>
        <dbReference type="ARBA" id="ARBA00022475"/>
    </source>
</evidence>
<dbReference type="EMBL" id="CP019606">
    <property type="protein sequence ID" value="AQP47405.1"/>
    <property type="molecule type" value="Genomic_DNA"/>
</dbReference>
<evidence type="ECO:0000256" key="1">
    <source>
        <dbReference type="ARBA" id="ARBA00004651"/>
    </source>
</evidence>
<evidence type="ECO:0000256" key="6">
    <source>
        <dbReference type="ARBA" id="ARBA00023136"/>
    </source>
</evidence>
<dbReference type="PROSITE" id="PS50928">
    <property type="entry name" value="ABC_TM1"/>
    <property type="match status" value="1"/>
</dbReference>
<dbReference type="OrthoDB" id="9804439at2"/>
<protein>
    <recommendedName>
        <fullName evidence="8">ABC transmembrane type-1 domain-containing protein</fullName>
    </recommendedName>
</protein>
<sequence length="295" mass="31998">MRAARRLGGFRFWSIVPFLAVTLIFGVYPFLRVIQMAFGSVNLRGGGMTFEFRGLQNFERAFSDELFRHSVVISFVFVVASTVLSVVFGTALAILTDRATKLQNLARNVLVWPAIIAPVVVSVLWVLILNPQIGVLNTILEAMGAPEQGWLGDGVGAMAAIIAVDVWHWTPLVYLLVYSALKSIDSEVLEASSVDGANRSQTTWHIVIPMLRPALIAATALRVVMGVKVFDEMYLLTRGGPGDSTTIISLLIRGIVFDSVDLGYGSAVSLVTIALVVILALLIVGARALLKRRTS</sequence>
<dbReference type="KEGG" id="tes:BW730_07715"/>